<evidence type="ECO:0000256" key="5">
    <source>
        <dbReference type="ARBA" id="ARBA00022692"/>
    </source>
</evidence>
<feature type="transmembrane region" description="Helical" evidence="14">
    <location>
        <begin position="408"/>
        <end position="426"/>
    </location>
</feature>
<keyword evidence="4" id="KW-1003">Cell membrane</keyword>
<dbReference type="HOGENOM" id="CLU_018808_15_1_9"/>
<comment type="similarity">
    <text evidence="2 13">Belongs to the sodium:solute symporter (SSF) (TC 2.A.21) family.</text>
</comment>
<evidence type="ECO:0000256" key="4">
    <source>
        <dbReference type="ARBA" id="ARBA00022475"/>
    </source>
</evidence>
<dbReference type="OrthoDB" id="9810181at2"/>
<evidence type="ECO:0000256" key="12">
    <source>
        <dbReference type="ARBA" id="ARBA00033708"/>
    </source>
</evidence>
<dbReference type="CDD" id="cd10322">
    <property type="entry name" value="SLC5sbd"/>
    <property type="match status" value="1"/>
</dbReference>
<evidence type="ECO:0000256" key="1">
    <source>
        <dbReference type="ARBA" id="ARBA00004651"/>
    </source>
</evidence>
<dbReference type="EMBL" id="CP002105">
    <property type="protein sequence ID" value="ADL12472.1"/>
    <property type="molecule type" value="Genomic_DNA"/>
</dbReference>
<organism evidence="15 16">
    <name type="scientific">Acetohalobium arabaticum (strain ATCC 49924 / DSM 5501 / Z-7288)</name>
    <dbReference type="NCBI Taxonomy" id="574087"/>
    <lineage>
        <taxon>Bacteria</taxon>
        <taxon>Bacillati</taxon>
        <taxon>Bacillota</taxon>
        <taxon>Clostridia</taxon>
        <taxon>Halanaerobiales</taxon>
        <taxon>Halobacteroidaceae</taxon>
        <taxon>Acetohalobium</taxon>
    </lineage>
</organism>
<reference evidence="15 16" key="1">
    <citation type="journal article" date="2010" name="Stand. Genomic Sci.">
        <title>Complete genome sequence of Acetohalobium arabaticum type strain (Z-7288).</title>
        <authorList>
            <person name="Sikorski J."/>
            <person name="Lapidus A."/>
            <person name="Chertkov O."/>
            <person name="Lucas S."/>
            <person name="Copeland A."/>
            <person name="Glavina Del Rio T."/>
            <person name="Nolan M."/>
            <person name="Tice H."/>
            <person name="Cheng J.F."/>
            <person name="Han C."/>
            <person name="Brambilla E."/>
            <person name="Pitluck S."/>
            <person name="Liolios K."/>
            <person name="Ivanova N."/>
            <person name="Mavromatis K."/>
            <person name="Mikhailova N."/>
            <person name="Pati A."/>
            <person name="Bruce D."/>
            <person name="Detter C."/>
            <person name="Tapia R."/>
            <person name="Goodwin L."/>
            <person name="Chen A."/>
            <person name="Palaniappan K."/>
            <person name="Land M."/>
            <person name="Hauser L."/>
            <person name="Chang Y.J."/>
            <person name="Jeffries C.D."/>
            <person name="Rohde M."/>
            <person name="Goker M."/>
            <person name="Spring S."/>
            <person name="Woyke T."/>
            <person name="Bristow J."/>
            <person name="Eisen J.A."/>
            <person name="Markowitz V."/>
            <person name="Hugenholtz P."/>
            <person name="Kyrpides N.C."/>
            <person name="Klenk H.P."/>
        </authorList>
    </citation>
    <scope>NUCLEOTIDE SEQUENCE [LARGE SCALE GENOMIC DNA]</scope>
    <source>
        <strain evidence="16">ATCC 49924 / DSM 5501 / Z-7288</strain>
    </source>
</reference>
<sequence length="556" mass="60592">MIDTSLISGSFSGIPFVMMGIYIVAVVYLSVKAIAAKKIEDVEVTFEEHYTANKTMPGFIVALLILVTFYSGSTFTGKVGFVVKHGVAGGMFYIAACVGAGIALYFLAEKIWPLAKKYRLSTLADLMELRYQSKKIKVMIAAVVIAFSLIWLILEMLTLGYIFSLISGGVISKTVGSFIGMTLIVTYVMFGGVRSVASVDSFSALVMLFGSITSMIFLIIKFYDGNIFYMFNVIHETAPQALTVPLSGEVAWQVYISYIFLTLFTLMLYPANYMEICLGESLREVRKSAIATAFSGLWNIVFILISLAGIGLVGLSGLGFEQFADPQSALLEMAQLTGSSVFFGLVTTFMFAAALGTVDSTLMSLSGVISNDIITAFRRIKNNEKCIGSSKDKDSIDKRVTVNAKKEVRIARISALVLSLLAFALGTQKLPMMLIMVAYAGEGIMQLIPLVLGGLYWKKSTPQGAYAGTIVGLISFLVFKNIGFEPFGGLMSGFPALALNSIVFVVVSKLTADKYYSNYLKKYNHVFEDFFVKGKVLKDLNNDEIDEVGNDTPAKV</sequence>
<keyword evidence="16" id="KW-1185">Reference proteome</keyword>
<evidence type="ECO:0000256" key="11">
    <source>
        <dbReference type="ARBA" id="ARBA00023201"/>
    </source>
</evidence>
<dbReference type="eggNOG" id="COG0591">
    <property type="taxonomic scope" value="Bacteria"/>
</dbReference>
<dbReference type="AlphaFoldDB" id="D9QPN1"/>
<evidence type="ECO:0000256" key="2">
    <source>
        <dbReference type="ARBA" id="ARBA00006434"/>
    </source>
</evidence>
<dbReference type="GO" id="GO:0015293">
    <property type="term" value="F:symporter activity"/>
    <property type="evidence" value="ECO:0007669"/>
    <property type="project" value="UniProtKB-KW"/>
</dbReference>
<comment type="catalytic activity">
    <reaction evidence="12">
        <text>L-proline(in) + Na(+)(in) = L-proline(out) + Na(+)(out)</text>
        <dbReference type="Rhea" id="RHEA:28967"/>
        <dbReference type="ChEBI" id="CHEBI:29101"/>
        <dbReference type="ChEBI" id="CHEBI:60039"/>
    </reaction>
</comment>
<evidence type="ECO:0000256" key="3">
    <source>
        <dbReference type="ARBA" id="ARBA00022448"/>
    </source>
</evidence>
<feature type="transmembrane region" description="Helical" evidence="14">
    <location>
        <begin position="290"/>
        <end position="313"/>
    </location>
</feature>
<dbReference type="PANTHER" id="PTHR48086">
    <property type="entry name" value="SODIUM/PROLINE SYMPORTER-RELATED"/>
    <property type="match status" value="1"/>
</dbReference>
<dbReference type="InterPro" id="IPR038377">
    <property type="entry name" value="Na/Glc_symporter_sf"/>
</dbReference>
<gene>
    <name evidence="15" type="ordered locus">Acear_0942</name>
</gene>
<keyword evidence="9" id="KW-0406">Ion transport</keyword>
<keyword evidence="3" id="KW-0813">Transport</keyword>
<dbReference type="PANTHER" id="PTHR48086:SF3">
    <property type="entry name" value="SODIUM_PROLINE SYMPORTER"/>
    <property type="match status" value="1"/>
</dbReference>
<feature type="transmembrane region" description="Helical" evidence="14">
    <location>
        <begin position="464"/>
        <end position="484"/>
    </location>
</feature>
<protein>
    <submittedName>
        <fullName evidence="15">Na+/solute symporter</fullName>
    </submittedName>
</protein>
<feature type="transmembrane region" description="Helical" evidence="14">
    <location>
        <begin position="87"/>
        <end position="108"/>
    </location>
</feature>
<keyword evidence="11" id="KW-0739">Sodium transport</keyword>
<feature type="transmembrane region" description="Helical" evidence="14">
    <location>
        <begin position="136"/>
        <end position="154"/>
    </location>
</feature>
<feature type="transmembrane region" description="Helical" evidence="14">
    <location>
        <begin position="56"/>
        <end position="75"/>
    </location>
</feature>
<dbReference type="Proteomes" id="UP000001661">
    <property type="component" value="Chromosome"/>
</dbReference>
<dbReference type="Pfam" id="PF00474">
    <property type="entry name" value="SSF"/>
    <property type="match status" value="2"/>
</dbReference>
<feature type="transmembrane region" description="Helical" evidence="14">
    <location>
        <begin position="250"/>
        <end position="269"/>
    </location>
</feature>
<feature type="transmembrane region" description="Helical" evidence="14">
    <location>
        <begin position="432"/>
        <end position="457"/>
    </location>
</feature>
<keyword evidence="8" id="KW-0915">Sodium</keyword>
<evidence type="ECO:0000256" key="8">
    <source>
        <dbReference type="ARBA" id="ARBA00023053"/>
    </source>
</evidence>
<feature type="transmembrane region" description="Helical" evidence="14">
    <location>
        <begin position="12"/>
        <end position="35"/>
    </location>
</feature>
<evidence type="ECO:0000256" key="10">
    <source>
        <dbReference type="ARBA" id="ARBA00023136"/>
    </source>
</evidence>
<feature type="transmembrane region" description="Helical" evidence="14">
    <location>
        <begin position="160"/>
        <end position="190"/>
    </location>
</feature>
<keyword evidence="6" id="KW-0769">Symport</keyword>
<keyword evidence="7 14" id="KW-1133">Transmembrane helix</keyword>
<evidence type="ECO:0000256" key="13">
    <source>
        <dbReference type="RuleBase" id="RU362091"/>
    </source>
</evidence>
<keyword evidence="10 14" id="KW-0472">Membrane</keyword>
<proteinExistence type="inferred from homology"/>
<evidence type="ECO:0000256" key="7">
    <source>
        <dbReference type="ARBA" id="ARBA00022989"/>
    </source>
</evidence>
<dbReference type="InterPro" id="IPR001734">
    <property type="entry name" value="Na/solute_symporter"/>
</dbReference>
<evidence type="ECO:0000256" key="9">
    <source>
        <dbReference type="ARBA" id="ARBA00023065"/>
    </source>
</evidence>
<dbReference type="PROSITE" id="PS50283">
    <property type="entry name" value="NA_SOLUT_SYMP_3"/>
    <property type="match status" value="1"/>
</dbReference>
<dbReference type="GO" id="GO:0006814">
    <property type="term" value="P:sodium ion transport"/>
    <property type="evidence" value="ECO:0007669"/>
    <property type="project" value="UniProtKB-KW"/>
</dbReference>
<keyword evidence="5 14" id="KW-0812">Transmembrane</keyword>
<evidence type="ECO:0000256" key="14">
    <source>
        <dbReference type="SAM" id="Phobius"/>
    </source>
</evidence>
<dbReference type="InterPro" id="IPR050277">
    <property type="entry name" value="Sodium:Solute_Symporter"/>
</dbReference>
<evidence type="ECO:0000313" key="15">
    <source>
        <dbReference type="EMBL" id="ADL12472.1"/>
    </source>
</evidence>
<dbReference type="KEGG" id="aar:Acear_0942"/>
<comment type="subcellular location">
    <subcellularLocation>
        <location evidence="1">Cell membrane</location>
        <topology evidence="1">Multi-pass membrane protein</topology>
    </subcellularLocation>
</comment>
<name>D9QPN1_ACEAZ</name>
<dbReference type="Gene3D" id="1.20.1730.10">
    <property type="entry name" value="Sodium/glucose cotransporter"/>
    <property type="match status" value="1"/>
</dbReference>
<evidence type="ECO:0000256" key="6">
    <source>
        <dbReference type="ARBA" id="ARBA00022847"/>
    </source>
</evidence>
<feature type="transmembrane region" description="Helical" evidence="14">
    <location>
        <begin position="333"/>
        <end position="355"/>
    </location>
</feature>
<dbReference type="STRING" id="574087.Acear_0942"/>
<accession>D9QPN1</accession>
<dbReference type="RefSeq" id="WP_013277918.1">
    <property type="nucleotide sequence ID" value="NC_014378.1"/>
</dbReference>
<feature type="transmembrane region" description="Helical" evidence="14">
    <location>
        <begin position="490"/>
        <end position="512"/>
    </location>
</feature>
<evidence type="ECO:0000313" key="16">
    <source>
        <dbReference type="Proteomes" id="UP000001661"/>
    </source>
</evidence>
<dbReference type="GO" id="GO:0005886">
    <property type="term" value="C:plasma membrane"/>
    <property type="evidence" value="ECO:0007669"/>
    <property type="project" value="UniProtKB-SubCell"/>
</dbReference>
<feature type="transmembrane region" description="Helical" evidence="14">
    <location>
        <begin position="202"/>
        <end position="223"/>
    </location>
</feature>